<dbReference type="EMBL" id="ADOT01000195">
    <property type="protein sequence ID" value="EGX46111.1"/>
    <property type="molecule type" value="Genomic_DNA"/>
</dbReference>
<gene>
    <name evidence="2" type="ORF">AOL_s00110g275</name>
</gene>
<name>G1XLA5_ARTOA</name>
<dbReference type="HOGENOM" id="CLU_582620_0_0_1"/>
<organism evidence="2 3">
    <name type="scientific">Arthrobotrys oligospora (strain ATCC 24927 / CBS 115.81 / DSM 1491)</name>
    <name type="common">Nematode-trapping fungus</name>
    <name type="synonym">Didymozoophaga oligospora</name>
    <dbReference type="NCBI Taxonomy" id="756982"/>
    <lineage>
        <taxon>Eukaryota</taxon>
        <taxon>Fungi</taxon>
        <taxon>Dikarya</taxon>
        <taxon>Ascomycota</taxon>
        <taxon>Pezizomycotina</taxon>
        <taxon>Orbiliomycetes</taxon>
        <taxon>Orbiliales</taxon>
        <taxon>Orbiliaceae</taxon>
        <taxon>Orbilia</taxon>
        <taxon>Orbilia oligospora</taxon>
    </lineage>
</organism>
<evidence type="ECO:0000313" key="2">
    <source>
        <dbReference type="EMBL" id="EGX46111.1"/>
    </source>
</evidence>
<evidence type="ECO:0000313" key="3">
    <source>
        <dbReference type="Proteomes" id="UP000008784"/>
    </source>
</evidence>
<evidence type="ECO:0000256" key="1">
    <source>
        <dbReference type="SAM" id="MobiDB-lite"/>
    </source>
</evidence>
<dbReference type="InParanoid" id="G1XLA5"/>
<evidence type="ECO:0008006" key="4">
    <source>
        <dbReference type="Google" id="ProtNLM"/>
    </source>
</evidence>
<dbReference type="RefSeq" id="XP_011125267.1">
    <property type="nucleotide sequence ID" value="XM_011126965.1"/>
</dbReference>
<sequence length="469" mass="52070">MNNNEFKEFLASLGVHSAGRLQELRDSESGSPSSSESSESESDPQEITTTDGSEGMIPVYPIHANPGGSPHSPEPTSVGDVYFIAPNPDTCLLVTSVTRMRVKIWIHKSSVMHTSPVLAKYCTSSSFVSTVRHSPTSEPINYVSIIWYHIDALVLLLKVFNHVPTAFPKPEELSFETFWQLCATMEYFEVNLLPWFDVYYMHFKEKMMEDGYEGWLIAGKVFGDKEGYAKLVARIILEFKGWEWTGTKKVILEGPRRVGPDEEKVELLEMWGPDPIFEHMRKEHARLKTSITGLITTWHAYMVHLRTSRKFTCTCSPGGECVMAAKELSSTLKQQGLIPSKHHSGDDEERSLVSLRLLFQPLEIRLQRGILGGMASDSDCHVYEGMAKLVRDIDGVLEGGTTIHTTSSGLSTTPKGQIKSTNVQAELGLVDCYRSHCMACGRPVNPLHGICDCGIQNAKPGDVKGDAGK</sequence>
<keyword evidence="3" id="KW-1185">Reference proteome</keyword>
<feature type="region of interest" description="Disordered" evidence="1">
    <location>
        <begin position="17"/>
        <end position="74"/>
    </location>
</feature>
<accession>G1XLA5</accession>
<comment type="caution">
    <text evidence="2">The sequence shown here is derived from an EMBL/GenBank/DDBJ whole genome shotgun (WGS) entry which is preliminary data.</text>
</comment>
<protein>
    <recommendedName>
        <fullName evidence="4">BTB domain-containing protein</fullName>
    </recommendedName>
</protein>
<proteinExistence type="predicted"/>
<dbReference type="AlphaFoldDB" id="G1XLA5"/>
<dbReference type="GeneID" id="22896173"/>
<dbReference type="OrthoDB" id="5295084at2759"/>
<dbReference type="Proteomes" id="UP000008784">
    <property type="component" value="Unassembled WGS sequence"/>
</dbReference>
<reference evidence="2 3" key="1">
    <citation type="journal article" date="2011" name="PLoS Pathog.">
        <title>Genomic and proteomic analyses of the fungus Arthrobotrys oligospora provide insights into nematode-trap formation.</title>
        <authorList>
            <person name="Yang J."/>
            <person name="Wang L."/>
            <person name="Ji X."/>
            <person name="Feng Y."/>
            <person name="Li X."/>
            <person name="Zou C."/>
            <person name="Xu J."/>
            <person name="Ren Y."/>
            <person name="Mi Q."/>
            <person name="Wu J."/>
            <person name="Liu S."/>
            <person name="Liu Y."/>
            <person name="Huang X."/>
            <person name="Wang H."/>
            <person name="Niu X."/>
            <person name="Li J."/>
            <person name="Liang L."/>
            <person name="Luo Y."/>
            <person name="Ji K."/>
            <person name="Zhou W."/>
            <person name="Yu Z."/>
            <person name="Li G."/>
            <person name="Liu Y."/>
            <person name="Li L."/>
            <person name="Qiao M."/>
            <person name="Feng L."/>
            <person name="Zhang K.-Q."/>
        </authorList>
    </citation>
    <scope>NUCLEOTIDE SEQUENCE [LARGE SCALE GENOMIC DNA]</scope>
    <source>
        <strain evidence="3">ATCC 24927 / CBS 115.81 / DSM 1491</strain>
    </source>
</reference>